<feature type="region of interest" description="Disordered" evidence="1">
    <location>
        <begin position="683"/>
        <end position="718"/>
    </location>
</feature>
<protein>
    <submittedName>
        <fullName evidence="2">Uncharacterized protein</fullName>
    </submittedName>
</protein>
<dbReference type="Proteomes" id="UP000077671">
    <property type="component" value="Unassembled WGS sequence"/>
</dbReference>
<feature type="compositionally biased region" description="Polar residues" evidence="1">
    <location>
        <begin position="63"/>
        <end position="72"/>
    </location>
</feature>
<proteinExistence type="predicted"/>
<feature type="region of interest" description="Disordered" evidence="1">
    <location>
        <begin position="596"/>
        <end position="648"/>
    </location>
</feature>
<reference evidence="2" key="1">
    <citation type="submission" date="2016-04" db="EMBL/GenBank/DDBJ databases">
        <authorList>
            <person name="Nguyen H.D."/>
            <person name="Kesanakurti P."/>
            <person name="Cullis J."/>
            <person name="Levesque C.A."/>
            <person name="Hambleton S."/>
        </authorList>
    </citation>
    <scope>NUCLEOTIDE SEQUENCE</scope>
    <source>
        <strain evidence="2">DAOMC 238032</strain>
    </source>
</reference>
<feature type="region of interest" description="Disordered" evidence="1">
    <location>
        <begin position="947"/>
        <end position="1141"/>
    </location>
</feature>
<feature type="compositionally biased region" description="Low complexity" evidence="1">
    <location>
        <begin position="1132"/>
        <end position="1141"/>
    </location>
</feature>
<evidence type="ECO:0000313" key="2">
    <source>
        <dbReference type="EMBL" id="KAE8262125.1"/>
    </source>
</evidence>
<feature type="compositionally biased region" description="Pro residues" evidence="1">
    <location>
        <begin position="185"/>
        <end position="199"/>
    </location>
</feature>
<feature type="compositionally biased region" description="Polar residues" evidence="1">
    <location>
        <begin position="359"/>
        <end position="371"/>
    </location>
</feature>
<feature type="region of interest" description="Disordered" evidence="1">
    <location>
        <begin position="39"/>
        <end position="72"/>
    </location>
</feature>
<feature type="region of interest" description="Disordered" evidence="1">
    <location>
        <begin position="89"/>
        <end position="210"/>
    </location>
</feature>
<feature type="compositionally biased region" description="Low complexity" evidence="1">
    <location>
        <begin position="1074"/>
        <end position="1083"/>
    </location>
</feature>
<reference evidence="2" key="2">
    <citation type="journal article" date="2019" name="IMA Fungus">
        <title>Genome sequencing and comparison of five Tilletia species to identify candidate genes for the detection of regulated species infecting wheat.</title>
        <authorList>
            <person name="Nguyen H.D.T."/>
            <person name="Sultana T."/>
            <person name="Kesanakurti P."/>
            <person name="Hambleton S."/>
        </authorList>
    </citation>
    <scope>NUCLEOTIDE SEQUENCE</scope>
    <source>
        <strain evidence="2">DAOMC 238032</strain>
    </source>
</reference>
<dbReference type="EMBL" id="LWDD02000274">
    <property type="protein sequence ID" value="KAE8262125.1"/>
    <property type="molecule type" value="Genomic_DNA"/>
</dbReference>
<feature type="compositionally biased region" description="Polar residues" evidence="1">
    <location>
        <begin position="690"/>
        <end position="712"/>
    </location>
</feature>
<gene>
    <name evidence="2" type="ORF">A4X03_0g2695</name>
</gene>
<feature type="compositionally biased region" description="Acidic residues" evidence="1">
    <location>
        <begin position="557"/>
        <end position="567"/>
    </location>
</feature>
<sequence length="1141" mass="119727">MPVAAATEAAIALIAEVVTGSASHHCAFPVGDSGRMAIKGTEPEEEGNRPRVTSTLHRRGGSVQETSQSMSVQMPLRRLRAFTLDLVQEADEQSNTSSPGTLRHSDPTTRHLVSSLTKRSKTLADAVAKRRESRSRSSSLVGPAPVQQRDQLAVPEPERTALDAASMSPSSPLLRRRIEITNSPTRPPSIPLPPLPGQPPSGLRSSVPTANTPGLVEVHSTGRGDEALHETLSNCPGDSSSSTGDSCNGETARVSISSTPVNTPRSILRSLPVLATEEALSTPLTNVNTLKTRFAPPQSDEEIVCESSDEELLEDELSQMEHGLVQFQAAFLPPVSFEYQTTRPQSSGSLQEFRRPSSRYETPDSTPTLSSEPFMEKVADRASPDVPISHRQCSESSESSSTGASDISGRALFETRSRGNSISTKASSIENQSMLMQRSVSQGSTLASQARRKGTAAYKRRNSLFVATPPTRVASLENLRAEGAELVRQEFGESFADGGSGEDISLGLIMTMPALPHGSGMQSSHASSSLLGSWLDEGLTRSRPGRTFGPNAGTLSWEDEDDSEDSDEQRFVPVPVRGLHRRFNSADSSIFSINDSVIDTGSSSIPSSSRPGTENEHGEIQDGEGTETPGPFASPLPDQTPTSSPSLQTFLLPSESIKRGSDLRSSSGHDLDSAVRRPYAGLQARAQAKIATSGTQSSNHDSMRSRGSNAGPNSDIIGDFARASSAQTSGARHDLDNQSVSSVAFVYAPTPPVTPMKATASSPSSDNTSTPRRPSTADTLTQSRSPDGAVGMMGSRPSGTFGRAGGTFSTGHSSLAPIRIEGLARTATMNSAASVSTMSRSSSATDRLASGSHAQGLGGGQNASAGAVMESGDIRRSAPSSLRMGKFRTTIFDSFGLKKSRLVDDGPILPSARPLSPAGSAASHSQLSLGVSEGPTSVFGSLMRRTSVTSSQGGGSGSSIMSSAPSSSMGARPHQPVGSATSGPASSPLKRTTKLPDVESMHSATGSVSSKREPVPSPDSHLMPSRSESKHTLRSGPSSATHGTKSTSSSQTSSSSSFERTSMNHRSKSNWAPSDSSIRSGSSRGERSGKGTPSERSRPVRKEEVEKVNAVLAQLQGAGFMAPPKRSKAAKTSKSASLPSR</sequence>
<feature type="compositionally biased region" description="Low complexity" evidence="1">
    <location>
        <begin position="958"/>
        <end position="970"/>
    </location>
</feature>
<accession>A0A8T8TJR5</accession>
<evidence type="ECO:0000256" key="1">
    <source>
        <dbReference type="SAM" id="MobiDB-lite"/>
    </source>
</evidence>
<feature type="compositionally biased region" description="Basic and acidic residues" evidence="1">
    <location>
        <begin position="374"/>
        <end position="383"/>
    </location>
</feature>
<evidence type="ECO:0000313" key="3">
    <source>
        <dbReference type="Proteomes" id="UP000077671"/>
    </source>
</evidence>
<feature type="compositionally biased region" description="Polar residues" evidence="1">
    <location>
        <begin position="637"/>
        <end position="648"/>
    </location>
</feature>
<feature type="region of interest" description="Disordered" evidence="1">
    <location>
        <begin position="752"/>
        <end position="800"/>
    </location>
</feature>
<dbReference type="AlphaFoldDB" id="A0A8T8TJR5"/>
<comment type="caution">
    <text evidence="2">The sequence shown here is derived from an EMBL/GenBank/DDBJ whole genome shotgun (WGS) entry which is preliminary data.</text>
</comment>
<feature type="compositionally biased region" description="Basic and acidic residues" evidence="1">
    <location>
        <begin position="1084"/>
        <end position="1107"/>
    </location>
</feature>
<feature type="compositionally biased region" description="Polar residues" evidence="1">
    <location>
        <begin position="340"/>
        <end position="350"/>
    </location>
</feature>
<feature type="region of interest" description="Disordered" evidence="1">
    <location>
        <begin position="834"/>
        <end position="867"/>
    </location>
</feature>
<feature type="compositionally biased region" description="Low complexity" evidence="1">
    <location>
        <begin position="1041"/>
        <end position="1061"/>
    </location>
</feature>
<feature type="region of interest" description="Disordered" evidence="1">
    <location>
        <begin position="232"/>
        <end position="260"/>
    </location>
</feature>
<feature type="compositionally biased region" description="Polar residues" evidence="1">
    <location>
        <begin position="759"/>
        <end position="785"/>
    </location>
</feature>
<organism evidence="2 3">
    <name type="scientific">Tilletia caries</name>
    <name type="common">wheat bunt fungus</name>
    <dbReference type="NCBI Taxonomy" id="13290"/>
    <lineage>
        <taxon>Eukaryota</taxon>
        <taxon>Fungi</taxon>
        <taxon>Dikarya</taxon>
        <taxon>Basidiomycota</taxon>
        <taxon>Ustilaginomycotina</taxon>
        <taxon>Exobasidiomycetes</taxon>
        <taxon>Tilletiales</taxon>
        <taxon>Tilletiaceae</taxon>
        <taxon>Tilletia</taxon>
    </lineage>
</organism>
<feature type="region of interest" description="Disordered" evidence="1">
    <location>
        <begin position="540"/>
        <end position="573"/>
    </location>
</feature>
<feature type="region of interest" description="Disordered" evidence="1">
    <location>
        <begin position="340"/>
        <end position="419"/>
    </location>
</feature>
<feature type="compositionally biased region" description="Low complexity" evidence="1">
    <location>
        <begin position="834"/>
        <end position="844"/>
    </location>
</feature>
<name>A0A8T8TJR5_9BASI</name>